<dbReference type="SUPFAM" id="SSF53448">
    <property type="entry name" value="Nucleotide-diphospho-sugar transferases"/>
    <property type="match status" value="1"/>
</dbReference>
<dbReference type="EMBL" id="LN483166">
    <property type="protein sequence ID" value="CED84386.1"/>
    <property type="molecule type" value="Genomic_DNA"/>
</dbReference>
<protein>
    <submittedName>
        <fullName evidence="4">Glycosyltransferase, DXD sugar-binding motif</fullName>
    </submittedName>
</protein>
<reference evidence="4" key="1">
    <citation type="submission" date="2014-08" db="EMBL/GenBank/DDBJ databases">
        <authorList>
            <person name="Sharma Rahul"/>
            <person name="Thines Marco"/>
        </authorList>
    </citation>
    <scope>NUCLEOTIDE SEQUENCE</scope>
</reference>
<evidence type="ECO:0000256" key="3">
    <source>
        <dbReference type="SAM" id="Phobius"/>
    </source>
</evidence>
<feature type="region of interest" description="Disordered" evidence="2">
    <location>
        <begin position="28"/>
        <end position="48"/>
    </location>
</feature>
<feature type="compositionally biased region" description="Polar residues" evidence="2">
    <location>
        <begin position="183"/>
        <end position="193"/>
    </location>
</feature>
<feature type="compositionally biased region" description="Basic and acidic residues" evidence="2">
    <location>
        <begin position="333"/>
        <end position="343"/>
    </location>
</feature>
<dbReference type="GO" id="GO:0000462">
    <property type="term" value="P:maturation of SSU-rRNA from tricistronic rRNA transcript (SSU-rRNA, 5.8S rRNA, LSU-rRNA)"/>
    <property type="evidence" value="ECO:0007669"/>
    <property type="project" value="TreeGrafter"/>
</dbReference>
<dbReference type="PANTHER" id="PTHR22851:SF1">
    <property type="entry name" value="GLYCOSYLTRANSFERASE FAMILY 32 PROTEIN"/>
    <property type="match status" value="1"/>
</dbReference>
<accession>A0A0F7SSD3</accession>
<feature type="region of interest" description="Disordered" evidence="2">
    <location>
        <begin position="182"/>
        <end position="214"/>
    </location>
</feature>
<keyword evidence="3" id="KW-0812">Transmembrane</keyword>
<dbReference type="Pfam" id="PF04488">
    <property type="entry name" value="Gly_transf_sug"/>
    <property type="match status" value="1"/>
</dbReference>
<dbReference type="PANTHER" id="PTHR22851">
    <property type="entry name" value="U3 SMALL NUCLEOLAR RNA U3 SNORNA ASSOCIATED PROTEIN"/>
    <property type="match status" value="1"/>
</dbReference>
<dbReference type="InterPro" id="IPR007577">
    <property type="entry name" value="GlycoTrfase_DXD_sugar-bd_CS"/>
</dbReference>
<dbReference type="GO" id="GO:0016740">
    <property type="term" value="F:transferase activity"/>
    <property type="evidence" value="ECO:0007669"/>
    <property type="project" value="UniProtKB-KW"/>
</dbReference>
<keyword evidence="3" id="KW-1133">Transmembrane helix</keyword>
<dbReference type="Gene3D" id="3.90.550.20">
    <property type="match status" value="1"/>
</dbReference>
<feature type="transmembrane region" description="Helical" evidence="3">
    <location>
        <begin position="111"/>
        <end position="129"/>
    </location>
</feature>
<name>A0A0F7SSD3_PHARH</name>
<dbReference type="InterPro" id="IPR051733">
    <property type="entry name" value="WD_repeat_DCAF13/WDSOF1"/>
</dbReference>
<feature type="region of interest" description="Disordered" evidence="2">
    <location>
        <begin position="328"/>
        <end position="366"/>
    </location>
</feature>
<dbReference type="InterPro" id="IPR029044">
    <property type="entry name" value="Nucleotide-diphossugar_trans"/>
</dbReference>
<evidence type="ECO:0000313" key="4">
    <source>
        <dbReference type="EMBL" id="CED84386.1"/>
    </source>
</evidence>
<sequence length="856" mass="96577">MLTISSFFESESSCSLKDRMSHLFGRSQSGLHHHQKARRSPLPSFSSSSSNAAINEKLYQYNPDLHTASSSYWTTVLVPLPFGKQPRKFRLSIPVPPRLYLRISRTSYIRAKLLVLALGCLVFFVWLLGSGKKKNDGDDGGGQGDGGWPNPFKDPDTVVISKEEIKAVWEWEIISGHWPSRRSVPQSNLQSGYVNPSLPHSPPPVSSNSPSHYFQGSGHDRTYVNLTVPTDPRTDGGFDYPKRPVTGSVADLDIIMKECDLSKGAYVRDCLEVLRVGGNLDGRRVKRGDLSPWSYVFTEQPSTSVPSNIRTQEADQRSRLVLGLGPATSLDQDSLKTKPETPKPKLNLPTPYPARSSAATPSQPCDPNRPRLFHIFWAGPFTDKPYMAILSFLFTQNLGLDLPQSQWSKQTNPPVCRPQFLVWINPGHAASVPNPAAKREMYEALATNPWSAPFLHSRFKDVVKFKMWNTTEQLDGVPELKDHWRSMPILNSGGFQFTPPAKEDSEVGDEVDADAMLSDEELLAGIVADLADAAGGDQKPKPPKPAKIPKVSLGASEKDYDKLSTVLSDMVRFVLLHRFGGIYLDADNILLRDWEELWNWKGAFAYRWSYHDKYNTAIIKMHKKSALTSFLFKTALENKMDFHPMTISRYLEDAGLSPLLYRLPDALFDSAWLNMEKYQRERPPFPYFPEFKKFFVGDKQLTAEPQPAGFDAFFRGAFCYHYHNNWWLPFDPARNWPDLGQKFIRGERLLRDAIFASKKPSKPLAVKDTPEEESNPSGVAINNRAVEPVDTSLPENAVERVKRPVSTGGTGKKGEWADKIEDDERDLAWAAIMKRTFEAYIRGEAPNMYGEWLKWE</sequence>
<comment type="similarity">
    <text evidence="1">Belongs to the glycosyltransferase 32 family.</text>
</comment>
<keyword evidence="3" id="KW-0472">Membrane</keyword>
<dbReference type="AlphaFoldDB" id="A0A0F7SSD3"/>
<evidence type="ECO:0000256" key="2">
    <source>
        <dbReference type="SAM" id="MobiDB-lite"/>
    </source>
</evidence>
<proteinExistence type="inferred from homology"/>
<feature type="region of interest" description="Disordered" evidence="2">
    <location>
        <begin position="135"/>
        <end position="154"/>
    </location>
</feature>
<organism evidence="4">
    <name type="scientific">Phaffia rhodozyma</name>
    <name type="common">Yeast</name>
    <name type="synonym">Xanthophyllomyces dendrorhous</name>
    <dbReference type="NCBI Taxonomy" id="264483"/>
    <lineage>
        <taxon>Eukaryota</taxon>
        <taxon>Fungi</taxon>
        <taxon>Dikarya</taxon>
        <taxon>Basidiomycota</taxon>
        <taxon>Agaricomycotina</taxon>
        <taxon>Tremellomycetes</taxon>
        <taxon>Cystofilobasidiales</taxon>
        <taxon>Mrakiaceae</taxon>
        <taxon>Phaffia</taxon>
    </lineage>
</organism>
<evidence type="ECO:0000256" key="1">
    <source>
        <dbReference type="ARBA" id="ARBA00009003"/>
    </source>
</evidence>
<keyword evidence="4" id="KW-0808">Transferase</keyword>
<dbReference type="GO" id="GO:0032040">
    <property type="term" value="C:small-subunit processome"/>
    <property type="evidence" value="ECO:0007669"/>
    <property type="project" value="TreeGrafter"/>
</dbReference>